<proteinExistence type="predicted"/>
<dbReference type="Pfam" id="PF11863">
    <property type="entry name" value="DUF3383"/>
    <property type="match status" value="2"/>
</dbReference>
<organism evidence="1 2">
    <name type="scientific">Paraburkholderia dioscoreae</name>
    <dbReference type="NCBI Taxonomy" id="2604047"/>
    <lineage>
        <taxon>Bacteria</taxon>
        <taxon>Pseudomonadati</taxon>
        <taxon>Pseudomonadota</taxon>
        <taxon>Betaproteobacteria</taxon>
        <taxon>Burkholderiales</taxon>
        <taxon>Burkholderiaceae</taxon>
        <taxon>Paraburkholderia</taxon>
    </lineage>
</organism>
<evidence type="ECO:0000313" key="1">
    <source>
        <dbReference type="EMBL" id="VVD29160.1"/>
    </source>
</evidence>
<accession>A0A5Q4Z284</accession>
<gene>
    <name evidence="1" type="ORF">PDMSB3_2704</name>
</gene>
<dbReference type="AlphaFoldDB" id="A0A5Q4Z284"/>
<dbReference type="KEGG" id="pdio:PDMSB3_2704"/>
<sequence>MSQGLSVSDVVNVSVTLTPIAAAVRNFGSLLILGASPVIDTQERFREYSDIGPIGDDFGLDSPEYQAAQLHFSQQPKPSMVYVGRWAQSATAGSLHGAVRSAAQQAMSAYTPITNGAFNIALDGAVRNVTGLNFSAATNLNGVASIVGAAIASYGTVVWNASAQRFEVTSKSNGPGANASGAITLSGNAAANDTVTVNGTVVTFVVANPADGQVLIGANAAATAANLQAFLAASTDANLTACSYTAASKVVTVAAIAPGIAGNAITLAKSGANIAVSGATLSGGAAPSSVGYATAPANGTDISALLGLSQGSGASAPVAGVAAESLARAVLIMADVSTDWYALTVAYAGITNADHMSVAGLIEAASPSRMYGITTQDPAVLDPTLTSDICSLLKGAGYQQTFTQYSSSNAYAATSMFARASTVNFTGVNTTITLKFKQEPGVTAEKLTETQSKTLRAKNCNVFVSYQNSTAILQEGVMSNGYYFDEVHGLDWLQNQIQTDVFNLFYTNGTKIAQTDPGVTQIINTIENGAAEMAVRNGLCAPGVWNAASIGVVQQGQTLSKGYYFFAPPVAQQSQSDRAARKAPLIQGAMKLAGAIHFSDVAVSVNR</sequence>
<dbReference type="EMBL" id="LR699553">
    <property type="protein sequence ID" value="VVD29160.1"/>
    <property type="molecule type" value="Genomic_DNA"/>
</dbReference>
<dbReference type="Proteomes" id="UP000325811">
    <property type="component" value="Chromosome I"/>
</dbReference>
<name>A0A5Q4Z284_9BURK</name>
<reference evidence="1 2" key="1">
    <citation type="submission" date="2019-08" db="EMBL/GenBank/DDBJ databases">
        <authorList>
            <person name="Herpell B J."/>
        </authorList>
    </citation>
    <scope>NUCLEOTIDE SEQUENCE [LARGE SCALE GENOMIC DNA]</scope>
    <source>
        <strain evidence="2">Msb3</strain>
    </source>
</reference>
<dbReference type="InterPro" id="IPR021808">
    <property type="entry name" value="DUF3383"/>
</dbReference>
<protein>
    <submittedName>
        <fullName evidence="1">Putative exported phage protein</fullName>
    </submittedName>
</protein>
<dbReference type="RefSeq" id="WP_165186367.1">
    <property type="nucleotide sequence ID" value="NZ_LR699553.1"/>
</dbReference>
<evidence type="ECO:0000313" key="2">
    <source>
        <dbReference type="Proteomes" id="UP000325811"/>
    </source>
</evidence>
<keyword evidence="2" id="KW-1185">Reference proteome</keyword>